<evidence type="ECO:0008006" key="3">
    <source>
        <dbReference type="Google" id="ProtNLM"/>
    </source>
</evidence>
<proteinExistence type="predicted"/>
<dbReference type="PANTHER" id="PTHR35792:SF2">
    <property type="entry name" value="GENERAL STRESS PROTEIN"/>
    <property type="match status" value="1"/>
</dbReference>
<dbReference type="InterPro" id="IPR052928">
    <property type="entry name" value="Desiccation-related_membrane"/>
</dbReference>
<dbReference type="PATRIC" id="fig|1382798.3.peg.2759"/>
<organism evidence="1 2">
    <name type="scientific">Neotamlana nanhaiensis</name>
    <dbReference type="NCBI Taxonomy" id="1382798"/>
    <lineage>
        <taxon>Bacteria</taxon>
        <taxon>Pseudomonadati</taxon>
        <taxon>Bacteroidota</taxon>
        <taxon>Flavobacteriia</taxon>
        <taxon>Flavobacteriales</taxon>
        <taxon>Flavobacteriaceae</taxon>
        <taxon>Neotamlana</taxon>
    </lineage>
</organism>
<dbReference type="PANTHER" id="PTHR35792">
    <property type="entry name" value="GENERAL STRESS PROTEIN"/>
    <property type="match status" value="1"/>
</dbReference>
<dbReference type="Pfam" id="PF12732">
    <property type="entry name" value="YtxH"/>
    <property type="match status" value="1"/>
</dbReference>
<keyword evidence="2" id="KW-1185">Reference proteome</keyword>
<accession>A0A0D7W4H9</accession>
<comment type="caution">
    <text evidence="1">The sequence shown here is derived from an EMBL/GenBank/DDBJ whole genome shotgun (WGS) entry which is preliminary data.</text>
</comment>
<name>A0A0D7W4H9_9FLAO</name>
<sequence>MIINKGTLMLGTLIGAGIGVLLAPEKGKVTRDKLKTEGTKIKDQVTKDFKEVKEDVTKAASSGKAKFKEDLKDFASKSSFKTEQAITFLEKQLAILKEKNKSFQQTS</sequence>
<dbReference type="Proteomes" id="UP000032361">
    <property type="component" value="Unassembled WGS sequence"/>
</dbReference>
<dbReference type="STRING" id="1382798.PK35_07175"/>
<dbReference type="EMBL" id="JTDV01000003">
    <property type="protein sequence ID" value="KJD33608.1"/>
    <property type="molecule type" value="Genomic_DNA"/>
</dbReference>
<dbReference type="InterPro" id="IPR024623">
    <property type="entry name" value="YtxH"/>
</dbReference>
<dbReference type="OrthoDB" id="598035at2"/>
<dbReference type="AlphaFoldDB" id="A0A0D7W4H9"/>
<evidence type="ECO:0000313" key="2">
    <source>
        <dbReference type="Proteomes" id="UP000032361"/>
    </source>
</evidence>
<evidence type="ECO:0000313" key="1">
    <source>
        <dbReference type="EMBL" id="KJD33608.1"/>
    </source>
</evidence>
<reference evidence="1 2" key="1">
    <citation type="journal article" date="2015" name="Antonie Van Leeuwenhoek">
        <title>Tamlana nanhaiensis sp. nov., isolated from surface seawater collected from the South China Sea.</title>
        <authorList>
            <person name="Liu X."/>
            <person name="Lai Q."/>
            <person name="Du Y."/>
            <person name="Li G."/>
            <person name="Sun F."/>
            <person name="Shao Z."/>
        </authorList>
    </citation>
    <scope>NUCLEOTIDE SEQUENCE [LARGE SCALE GENOMIC DNA]</scope>
    <source>
        <strain evidence="1 2">FHC16</strain>
    </source>
</reference>
<gene>
    <name evidence="1" type="ORF">PK35_07175</name>
</gene>
<dbReference type="RefSeq" id="WP_044626000.1">
    <property type="nucleotide sequence ID" value="NZ_JTDV01000003.1"/>
</dbReference>
<protein>
    <recommendedName>
        <fullName evidence="3">Gas vesicle protein</fullName>
    </recommendedName>
</protein>